<evidence type="ECO:0000313" key="2">
    <source>
        <dbReference type="EMBL" id="KIY60919.1"/>
    </source>
</evidence>
<dbReference type="EMBL" id="KN881156">
    <property type="protein sequence ID" value="KIY60919.1"/>
    <property type="molecule type" value="Genomic_DNA"/>
</dbReference>
<reference evidence="2 3" key="1">
    <citation type="journal article" date="2015" name="Fungal Genet. Biol.">
        <title>Evolution of novel wood decay mechanisms in Agaricales revealed by the genome sequences of Fistulina hepatica and Cylindrobasidium torrendii.</title>
        <authorList>
            <person name="Floudas D."/>
            <person name="Held B.W."/>
            <person name="Riley R."/>
            <person name="Nagy L.G."/>
            <person name="Koehler G."/>
            <person name="Ransdell A.S."/>
            <person name="Younus H."/>
            <person name="Chow J."/>
            <person name="Chiniquy J."/>
            <person name="Lipzen A."/>
            <person name="Tritt A."/>
            <person name="Sun H."/>
            <person name="Haridas S."/>
            <person name="LaButti K."/>
            <person name="Ohm R.A."/>
            <person name="Kues U."/>
            <person name="Blanchette R.A."/>
            <person name="Grigoriev I.V."/>
            <person name="Minto R.E."/>
            <person name="Hibbett D.S."/>
        </authorList>
    </citation>
    <scope>NUCLEOTIDE SEQUENCE [LARGE SCALE GENOMIC DNA]</scope>
    <source>
        <strain evidence="2 3">FP15055 ss-10</strain>
    </source>
</reference>
<feature type="region of interest" description="Disordered" evidence="1">
    <location>
        <begin position="412"/>
        <end position="435"/>
    </location>
</feature>
<feature type="compositionally biased region" description="Basic and acidic residues" evidence="1">
    <location>
        <begin position="412"/>
        <end position="424"/>
    </location>
</feature>
<organism evidence="2 3">
    <name type="scientific">Cylindrobasidium torrendii FP15055 ss-10</name>
    <dbReference type="NCBI Taxonomy" id="1314674"/>
    <lineage>
        <taxon>Eukaryota</taxon>
        <taxon>Fungi</taxon>
        <taxon>Dikarya</taxon>
        <taxon>Basidiomycota</taxon>
        <taxon>Agaricomycotina</taxon>
        <taxon>Agaricomycetes</taxon>
        <taxon>Agaricomycetidae</taxon>
        <taxon>Agaricales</taxon>
        <taxon>Marasmiineae</taxon>
        <taxon>Physalacriaceae</taxon>
        <taxon>Cylindrobasidium</taxon>
    </lineage>
</organism>
<evidence type="ECO:0000313" key="3">
    <source>
        <dbReference type="Proteomes" id="UP000054007"/>
    </source>
</evidence>
<keyword evidence="3" id="KW-1185">Reference proteome</keyword>
<dbReference type="InterPro" id="IPR032675">
    <property type="entry name" value="LRR_dom_sf"/>
</dbReference>
<gene>
    <name evidence="2" type="ORF">CYLTODRAFT_447888</name>
</gene>
<dbReference type="AlphaFoldDB" id="A0A0D7ASW2"/>
<dbReference type="Proteomes" id="UP000054007">
    <property type="component" value="Unassembled WGS sequence"/>
</dbReference>
<accession>A0A0D7ASW2</accession>
<proteinExistence type="predicted"/>
<dbReference type="Gene3D" id="3.80.10.10">
    <property type="entry name" value="Ribonuclease Inhibitor"/>
    <property type="match status" value="1"/>
</dbReference>
<protein>
    <submittedName>
        <fullName evidence="2">Uncharacterized protein</fullName>
    </submittedName>
</protein>
<dbReference type="OrthoDB" id="2886770at2759"/>
<evidence type="ECO:0000256" key="1">
    <source>
        <dbReference type="SAM" id="MobiDB-lite"/>
    </source>
</evidence>
<sequence>MQPKQNDGLTGEIEVARKLSRTFKEALLHARPKHLLHGKMSENPRYTTLTKLAQQCDAILLHEYFAMLPNEILLEIFDFYCDTASSEYWSISPLILQAVCRRWSHILRSCPHFWSRLTFSSSPSAGRRCLTELFLQRAGTSGVDVHVLAIDHARQLRRRPIVSEDHTVEWLKSTELANRMRRLSVGIFEGADSEALAIYLIENSPNLHTIKLEQWTKSLRIIFLRRLDVLRHLDITSLGTDISFEFGRRLETLCIRVRPSQAIVLGTQLEGAVALKRLEVTVTDDIPRVEDLQHSSITLSSLHALILHLHTDLAYADTFLGSFHAPSIQQLAITAPFADDSPPWPTEDSGSWRFLEEHHQALNALSTEDIPIGASLARCKFVKRSGVRLSLRAPSYGPPIPHIAFDQVSAKDRTDDKVLPQAREDSDDTGTRSGIARFAPRLRLAGKDLLFTRS</sequence>
<name>A0A0D7ASW2_9AGAR</name>